<gene>
    <name evidence="2" type="ORF">AB5J55_42440</name>
</gene>
<name>A0AB39NCW9_9ACTN</name>
<evidence type="ECO:0000256" key="1">
    <source>
        <dbReference type="SAM" id="MobiDB-lite"/>
    </source>
</evidence>
<feature type="region of interest" description="Disordered" evidence="1">
    <location>
        <begin position="67"/>
        <end position="88"/>
    </location>
</feature>
<dbReference type="EMBL" id="CP163432">
    <property type="protein sequence ID" value="XDQ15802.1"/>
    <property type="molecule type" value="Genomic_DNA"/>
</dbReference>
<organism evidence="2">
    <name type="scientific">Streptomyces sp. R11</name>
    <dbReference type="NCBI Taxonomy" id="3238625"/>
    <lineage>
        <taxon>Bacteria</taxon>
        <taxon>Bacillati</taxon>
        <taxon>Actinomycetota</taxon>
        <taxon>Actinomycetes</taxon>
        <taxon>Kitasatosporales</taxon>
        <taxon>Streptomycetaceae</taxon>
        <taxon>Streptomyces</taxon>
    </lineage>
</organism>
<accession>A0AB39NCW9</accession>
<dbReference type="RefSeq" id="WP_369275730.1">
    <property type="nucleotide sequence ID" value="NZ_CP163432.1"/>
</dbReference>
<sequence>MLELPAARREVRSAQLVQTLRTPVARDDDQVAGIAASVAAATCDPSAPRDLTVLTCAADVALYDGKRAPAHSSGRRRARWPQKSSASA</sequence>
<dbReference type="AlphaFoldDB" id="A0AB39NCW9"/>
<reference evidence="2" key="1">
    <citation type="submission" date="2024-07" db="EMBL/GenBank/DDBJ databases">
        <authorList>
            <person name="Yu S.T."/>
        </authorList>
    </citation>
    <scope>NUCLEOTIDE SEQUENCE</scope>
    <source>
        <strain evidence="2">R11</strain>
    </source>
</reference>
<proteinExistence type="predicted"/>
<protein>
    <submittedName>
        <fullName evidence="2">Uncharacterized protein</fullName>
    </submittedName>
</protein>
<evidence type="ECO:0000313" key="2">
    <source>
        <dbReference type="EMBL" id="XDQ15802.1"/>
    </source>
</evidence>